<proteinExistence type="predicted"/>
<name>A0A3S0A5E6_9HYPH</name>
<accession>A0A3S0A5E6</accession>
<sequence>MPQLIFFAVVAAIGYFGYRAFLKEAERVTARVRRAESETRSGANGTLVKDPETGEYRLAKD</sequence>
<gene>
    <name evidence="2" type="ORF">EJC49_17200</name>
</gene>
<comment type="caution">
    <text evidence="2">The sequence shown here is derived from an EMBL/GenBank/DDBJ whole genome shotgun (WGS) entry which is preliminary data.</text>
</comment>
<dbReference type="EMBL" id="RWKW01000064">
    <property type="protein sequence ID" value="RST85129.1"/>
    <property type="molecule type" value="Genomic_DNA"/>
</dbReference>
<organism evidence="2 3">
    <name type="scientific">Aquibium carbonis</name>
    <dbReference type="NCBI Taxonomy" id="2495581"/>
    <lineage>
        <taxon>Bacteria</taxon>
        <taxon>Pseudomonadati</taxon>
        <taxon>Pseudomonadota</taxon>
        <taxon>Alphaproteobacteria</taxon>
        <taxon>Hyphomicrobiales</taxon>
        <taxon>Phyllobacteriaceae</taxon>
        <taxon>Aquibium</taxon>
    </lineage>
</organism>
<feature type="compositionally biased region" description="Basic and acidic residues" evidence="1">
    <location>
        <begin position="49"/>
        <end position="61"/>
    </location>
</feature>
<dbReference type="AlphaFoldDB" id="A0A3S0A5E6"/>
<dbReference type="Proteomes" id="UP000278398">
    <property type="component" value="Unassembled WGS sequence"/>
</dbReference>
<protein>
    <submittedName>
        <fullName evidence="2">Uncharacterized protein</fullName>
    </submittedName>
</protein>
<feature type="region of interest" description="Disordered" evidence="1">
    <location>
        <begin position="33"/>
        <end position="61"/>
    </location>
</feature>
<evidence type="ECO:0000256" key="1">
    <source>
        <dbReference type="SAM" id="MobiDB-lite"/>
    </source>
</evidence>
<evidence type="ECO:0000313" key="3">
    <source>
        <dbReference type="Proteomes" id="UP000278398"/>
    </source>
</evidence>
<reference evidence="2 3" key="1">
    <citation type="submission" date="2018-12" db="EMBL/GenBank/DDBJ databases">
        <title>Mesorhizobium carbonis sp. nov., isolated from coal mine water.</title>
        <authorList>
            <person name="Xin W."/>
            <person name="Xu Z."/>
            <person name="Xiang F."/>
            <person name="Zhang J."/>
            <person name="Xi L."/>
            <person name="Liu J."/>
        </authorList>
    </citation>
    <scope>NUCLEOTIDE SEQUENCE [LARGE SCALE GENOMIC DNA]</scope>
    <source>
        <strain evidence="2 3">B2.3</strain>
    </source>
</reference>
<evidence type="ECO:0000313" key="2">
    <source>
        <dbReference type="EMBL" id="RST85129.1"/>
    </source>
</evidence>
<dbReference type="RefSeq" id="WP_126701170.1">
    <property type="nucleotide sequence ID" value="NZ_RWKW01000064.1"/>
</dbReference>
<keyword evidence="3" id="KW-1185">Reference proteome</keyword>